<gene>
    <name evidence="1" type="ORF">VSH64_36020</name>
</gene>
<evidence type="ECO:0000313" key="1">
    <source>
        <dbReference type="EMBL" id="WSE28208.1"/>
    </source>
</evidence>
<organism evidence="1 2">
    <name type="scientific">Amycolatopsis rhabdoformis</name>
    <dbReference type="NCBI Taxonomy" id="1448059"/>
    <lineage>
        <taxon>Bacteria</taxon>
        <taxon>Bacillati</taxon>
        <taxon>Actinomycetota</taxon>
        <taxon>Actinomycetes</taxon>
        <taxon>Pseudonocardiales</taxon>
        <taxon>Pseudonocardiaceae</taxon>
        <taxon>Amycolatopsis</taxon>
    </lineage>
</organism>
<keyword evidence="2" id="KW-1185">Reference proteome</keyword>
<dbReference type="RefSeq" id="WP_326567212.1">
    <property type="nucleotide sequence ID" value="NZ_CP142149.1"/>
</dbReference>
<dbReference type="EMBL" id="CP142149">
    <property type="protein sequence ID" value="WSE28208.1"/>
    <property type="molecule type" value="Genomic_DNA"/>
</dbReference>
<proteinExistence type="predicted"/>
<evidence type="ECO:0000313" key="2">
    <source>
        <dbReference type="Proteomes" id="UP001330812"/>
    </source>
</evidence>
<reference evidence="1 2" key="1">
    <citation type="journal article" date="2015" name="Int. J. Syst. Evol. Microbiol.">
        <title>Amycolatopsis rhabdoformis sp. nov., an actinomycete isolated from a tropical forest soil.</title>
        <authorList>
            <person name="Souza W.R."/>
            <person name="Silva R.E."/>
            <person name="Goodfellow M."/>
            <person name="Busarakam K."/>
            <person name="Figueiro F.S."/>
            <person name="Ferreira D."/>
            <person name="Rodrigues-Filho E."/>
            <person name="Moraes L.A.B."/>
            <person name="Zucchi T.D."/>
        </authorList>
    </citation>
    <scope>NUCLEOTIDE SEQUENCE [LARGE SCALE GENOMIC DNA]</scope>
    <source>
        <strain evidence="1 2">NCIMB 14900</strain>
    </source>
</reference>
<dbReference type="Proteomes" id="UP001330812">
    <property type="component" value="Chromosome"/>
</dbReference>
<accession>A0ABZ1I3S4</accession>
<sequence length="60" mass="6485">MKVLRHSAKVATWVMRQLGPQKSLGILQSKVLPQSTSQGSSFFSSLVTLNAGGRKENVAQ</sequence>
<name>A0ABZ1I3S4_9PSEU</name>
<protein>
    <submittedName>
        <fullName evidence="1">Uncharacterized protein</fullName>
    </submittedName>
</protein>